<dbReference type="Gene3D" id="1.10.1040.10">
    <property type="entry name" value="N-(1-d-carboxylethyl)-l-norvaline Dehydrogenase, domain 2"/>
    <property type="match status" value="1"/>
</dbReference>
<comment type="similarity">
    <text evidence="2">Belongs to the 3-hydroxyacyl-CoA dehydrogenase family.</text>
</comment>
<dbReference type="InterPro" id="IPR006176">
    <property type="entry name" value="3-OHacyl-CoA_DH_NAD-bd"/>
</dbReference>
<gene>
    <name evidence="13" type="ORF">LTR09_001300</name>
</gene>
<sequence>MVLLGDAVDGRPLVKLAALTPQPHLLRHTSSTSDPKSKEKQHQIAIIGSGTIGLSFTALHLVQNPSSTISIYDSRPDLYDYITAHLPHYISPAECSEQSYRDRIILAPTLAKAVEFADIVQEQGPETEEWKTKLWPEVERHARSDALLWSSTSGITATVQSKGMKDKSRLMVVHPYNPPHIMPLLEVVPGEKTSQAVINRTVKYWRSLGRTPVVIKKECTGFVANRLAFALFREACSLVAQDVVSVKDLDAIVTASMGPRWSVAGPFKSYAAGGGDEGMGGFMGKIGGTVQNCWEASERDVEKHKINAKKGEKWEDKMIKQCDEAYGHVDTAERDARTRLVLQAVRDSAPK</sequence>
<evidence type="ECO:0000256" key="8">
    <source>
        <dbReference type="ARBA" id="ARBA00038962"/>
    </source>
</evidence>
<dbReference type="PANTHER" id="PTHR48075">
    <property type="entry name" value="3-HYDROXYACYL-COA DEHYDROGENASE FAMILY PROTEIN"/>
    <property type="match status" value="1"/>
</dbReference>
<reference evidence="13" key="1">
    <citation type="submission" date="2023-04" db="EMBL/GenBank/DDBJ databases">
        <title>Black Yeasts Isolated from many extreme environments.</title>
        <authorList>
            <person name="Coleine C."/>
            <person name="Stajich J.E."/>
            <person name="Selbmann L."/>
        </authorList>
    </citation>
    <scope>NUCLEOTIDE SEQUENCE</scope>
    <source>
        <strain evidence="13">CCFEE 5312</strain>
    </source>
</reference>
<evidence type="ECO:0000256" key="5">
    <source>
        <dbReference type="ARBA" id="ARBA00022553"/>
    </source>
</evidence>
<dbReference type="SUPFAM" id="SSF51735">
    <property type="entry name" value="NAD(P)-binding Rossmann-fold domains"/>
    <property type="match status" value="1"/>
</dbReference>
<keyword evidence="14" id="KW-1185">Reference proteome</keyword>
<evidence type="ECO:0000256" key="6">
    <source>
        <dbReference type="ARBA" id="ARBA00023002"/>
    </source>
</evidence>
<evidence type="ECO:0000313" key="14">
    <source>
        <dbReference type="Proteomes" id="UP001271007"/>
    </source>
</evidence>
<feature type="domain" description="3-hydroxyacyl-CoA dehydrogenase NAD binding" evidence="12">
    <location>
        <begin position="43"/>
        <end position="217"/>
    </location>
</feature>
<evidence type="ECO:0000256" key="10">
    <source>
        <dbReference type="PIRSR" id="PIRSR000105-1"/>
    </source>
</evidence>
<evidence type="ECO:0000256" key="3">
    <source>
        <dbReference type="ARBA" id="ARBA00011738"/>
    </source>
</evidence>
<name>A0AAJ0LWS9_9PEZI</name>
<evidence type="ECO:0000259" key="11">
    <source>
        <dbReference type="Pfam" id="PF00725"/>
    </source>
</evidence>
<dbReference type="InterPro" id="IPR008927">
    <property type="entry name" value="6-PGluconate_DH-like_C_sf"/>
</dbReference>
<dbReference type="Pfam" id="PF00725">
    <property type="entry name" value="3HCDH"/>
    <property type="match status" value="1"/>
</dbReference>
<keyword evidence="4" id="KW-0963">Cytoplasm</keyword>
<proteinExistence type="inferred from homology"/>
<dbReference type="InterPro" id="IPR013328">
    <property type="entry name" value="6PGD_dom2"/>
</dbReference>
<protein>
    <recommendedName>
        <fullName evidence="9">L-gulonate 3-dehydrogenase</fullName>
        <ecNumber evidence="8">1.1.1.45</ecNumber>
    </recommendedName>
    <alternativeName>
        <fullName evidence="9">L-gulonate 3-dehydrogenase</fullName>
    </alternativeName>
</protein>
<dbReference type="InterPro" id="IPR022694">
    <property type="entry name" value="3-OHacyl-CoA_DH"/>
</dbReference>
<evidence type="ECO:0000256" key="7">
    <source>
        <dbReference type="ARBA" id="ARBA00023027"/>
    </source>
</evidence>
<dbReference type="EC" id="1.1.1.45" evidence="8"/>
<comment type="caution">
    <text evidence="13">The sequence shown here is derived from an EMBL/GenBank/DDBJ whole genome shotgun (WGS) entry which is preliminary data.</text>
</comment>
<comment type="subunit">
    <text evidence="3">Homodimer.</text>
</comment>
<keyword evidence="5" id="KW-0597">Phosphoprotein</keyword>
<dbReference type="GO" id="GO:0006631">
    <property type="term" value="P:fatty acid metabolic process"/>
    <property type="evidence" value="ECO:0007669"/>
    <property type="project" value="InterPro"/>
</dbReference>
<evidence type="ECO:0000256" key="4">
    <source>
        <dbReference type="ARBA" id="ARBA00022490"/>
    </source>
</evidence>
<feature type="site" description="Important for catalytic activity" evidence="10">
    <location>
        <position position="174"/>
    </location>
</feature>
<dbReference type="SUPFAM" id="SSF48179">
    <property type="entry name" value="6-phosphogluconate dehydrogenase C-terminal domain-like"/>
    <property type="match status" value="1"/>
</dbReference>
<dbReference type="InterPro" id="IPR036291">
    <property type="entry name" value="NAD(P)-bd_dom_sf"/>
</dbReference>
<comment type="subcellular location">
    <subcellularLocation>
        <location evidence="1">Cytoplasm</location>
    </subcellularLocation>
</comment>
<dbReference type="InterPro" id="IPR006108">
    <property type="entry name" value="3HC_DH_C"/>
</dbReference>
<dbReference type="GO" id="GO:0070403">
    <property type="term" value="F:NAD+ binding"/>
    <property type="evidence" value="ECO:0007669"/>
    <property type="project" value="InterPro"/>
</dbReference>
<evidence type="ECO:0000256" key="9">
    <source>
        <dbReference type="ARBA" id="ARBA00042709"/>
    </source>
</evidence>
<organism evidence="13 14">
    <name type="scientific">Extremus antarcticus</name>
    <dbReference type="NCBI Taxonomy" id="702011"/>
    <lineage>
        <taxon>Eukaryota</taxon>
        <taxon>Fungi</taxon>
        <taxon>Dikarya</taxon>
        <taxon>Ascomycota</taxon>
        <taxon>Pezizomycotina</taxon>
        <taxon>Dothideomycetes</taxon>
        <taxon>Dothideomycetidae</taxon>
        <taxon>Mycosphaerellales</taxon>
        <taxon>Extremaceae</taxon>
        <taxon>Extremus</taxon>
    </lineage>
</organism>
<keyword evidence="6" id="KW-0560">Oxidoreductase</keyword>
<dbReference type="GO" id="GO:0050104">
    <property type="term" value="F:L-gulonate 3-dehydrogenase activity"/>
    <property type="evidence" value="ECO:0007669"/>
    <property type="project" value="UniProtKB-EC"/>
</dbReference>
<evidence type="ECO:0000313" key="13">
    <source>
        <dbReference type="EMBL" id="KAK3058222.1"/>
    </source>
</evidence>
<dbReference type="AlphaFoldDB" id="A0AAJ0LWS9"/>
<dbReference type="Gene3D" id="3.40.50.720">
    <property type="entry name" value="NAD(P)-binding Rossmann-like Domain"/>
    <property type="match status" value="1"/>
</dbReference>
<evidence type="ECO:0000256" key="1">
    <source>
        <dbReference type="ARBA" id="ARBA00004496"/>
    </source>
</evidence>
<dbReference type="PIRSF" id="PIRSF000105">
    <property type="entry name" value="HCDH"/>
    <property type="match status" value="1"/>
</dbReference>
<dbReference type="GO" id="GO:0005737">
    <property type="term" value="C:cytoplasm"/>
    <property type="evidence" value="ECO:0007669"/>
    <property type="project" value="UniProtKB-SubCell"/>
</dbReference>
<accession>A0AAJ0LWS9</accession>
<dbReference type="PROSITE" id="PS00067">
    <property type="entry name" value="3HCDH"/>
    <property type="match status" value="1"/>
</dbReference>
<keyword evidence="7" id="KW-0520">NAD</keyword>
<feature type="domain" description="3-hydroxyacyl-CoA dehydrogenase C-terminal" evidence="11">
    <location>
        <begin position="221"/>
        <end position="314"/>
    </location>
</feature>
<evidence type="ECO:0000259" key="12">
    <source>
        <dbReference type="Pfam" id="PF02737"/>
    </source>
</evidence>
<dbReference type="PANTHER" id="PTHR48075:SF1">
    <property type="entry name" value="LAMBDA-CRYSTALLIN HOMOLOG"/>
    <property type="match status" value="1"/>
</dbReference>
<dbReference type="InterPro" id="IPR006180">
    <property type="entry name" value="3-OHacyl-CoA_DH_CS"/>
</dbReference>
<evidence type="ECO:0000256" key="2">
    <source>
        <dbReference type="ARBA" id="ARBA00009463"/>
    </source>
</evidence>
<dbReference type="EMBL" id="JAWDJX010000002">
    <property type="protein sequence ID" value="KAK3058222.1"/>
    <property type="molecule type" value="Genomic_DNA"/>
</dbReference>
<dbReference type="Proteomes" id="UP001271007">
    <property type="component" value="Unassembled WGS sequence"/>
</dbReference>
<dbReference type="Pfam" id="PF02737">
    <property type="entry name" value="3HCDH_N"/>
    <property type="match status" value="1"/>
</dbReference>